<dbReference type="AlphaFoldDB" id="A0A0E9U5H8"/>
<name>A0A0E9U5H8_ANGAN</name>
<reference evidence="1" key="2">
    <citation type="journal article" date="2015" name="Fish Shellfish Immunol.">
        <title>Early steps in the European eel (Anguilla anguilla)-Vibrio vulnificus interaction in the gills: Role of the RtxA13 toxin.</title>
        <authorList>
            <person name="Callol A."/>
            <person name="Pajuelo D."/>
            <person name="Ebbesson L."/>
            <person name="Teles M."/>
            <person name="MacKenzie S."/>
            <person name="Amaro C."/>
        </authorList>
    </citation>
    <scope>NUCLEOTIDE SEQUENCE</scope>
</reference>
<evidence type="ECO:0000313" key="1">
    <source>
        <dbReference type="EMBL" id="JAH60400.1"/>
    </source>
</evidence>
<reference evidence="1" key="1">
    <citation type="submission" date="2014-11" db="EMBL/GenBank/DDBJ databases">
        <authorList>
            <person name="Amaro Gonzalez C."/>
        </authorList>
    </citation>
    <scope>NUCLEOTIDE SEQUENCE</scope>
</reference>
<dbReference type="EMBL" id="GBXM01048177">
    <property type="protein sequence ID" value="JAH60400.1"/>
    <property type="molecule type" value="Transcribed_RNA"/>
</dbReference>
<sequence>MLNSCSKEHNSRARFTAANRTPTGAYKTEGQLFCWVELFCSRFVDPEMDV</sequence>
<protein>
    <submittedName>
        <fullName evidence="1">Uncharacterized protein</fullName>
    </submittedName>
</protein>
<organism evidence="1">
    <name type="scientific">Anguilla anguilla</name>
    <name type="common">European freshwater eel</name>
    <name type="synonym">Muraena anguilla</name>
    <dbReference type="NCBI Taxonomy" id="7936"/>
    <lineage>
        <taxon>Eukaryota</taxon>
        <taxon>Metazoa</taxon>
        <taxon>Chordata</taxon>
        <taxon>Craniata</taxon>
        <taxon>Vertebrata</taxon>
        <taxon>Euteleostomi</taxon>
        <taxon>Actinopterygii</taxon>
        <taxon>Neopterygii</taxon>
        <taxon>Teleostei</taxon>
        <taxon>Anguilliformes</taxon>
        <taxon>Anguillidae</taxon>
        <taxon>Anguilla</taxon>
    </lineage>
</organism>
<accession>A0A0E9U5H8</accession>
<proteinExistence type="predicted"/>